<gene>
    <name evidence="5" type="primary">mdtA_5</name>
    <name evidence="5" type="ORF">MBHS_04603</name>
</gene>
<feature type="domain" description="Multidrug resistance protein MdtA-like C-terminal permuted SH3" evidence="4">
    <location>
        <begin position="415"/>
        <end position="468"/>
    </location>
</feature>
<evidence type="ECO:0000256" key="3">
    <source>
        <dbReference type="SAM" id="Phobius"/>
    </source>
</evidence>
<keyword evidence="2" id="KW-0175">Coiled coil</keyword>
<dbReference type="Gene3D" id="2.40.30.170">
    <property type="match status" value="1"/>
</dbReference>
<dbReference type="Gene3D" id="2.40.50.100">
    <property type="match status" value="1"/>
</dbReference>
<proteinExistence type="inferred from homology"/>
<feature type="transmembrane region" description="Helical" evidence="3">
    <location>
        <begin position="73"/>
        <end position="91"/>
    </location>
</feature>
<evidence type="ECO:0000259" key="4">
    <source>
        <dbReference type="Pfam" id="PF25967"/>
    </source>
</evidence>
<dbReference type="InterPro" id="IPR006143">
    <property type="entry name" value="RND_pump_MFP"/>
</dbReference>
<dbReference type="AlphaFoldDB" id="A0A1H6FGZ7"/>
<dbReference type="GO" id="GO:1990281">
    <property type="term" value="C:efflux pump complex"/>
    <property type="evidence" value="ECO:0007669"/>
    <property type="project" value="TreeGrafter"/>
</dbReference>
<evidence type="ECO:0000313" key="6">
    <source>
        <dbReference type="Proteomes" id="UP000236724"/>
    </source>
</evidence>
<reference evidence="5 6" key="1">
    <citation type="submission" date="2016-10" db="EMBL/GenBank/DDBJ databases">
        <authorList>
            <person name="de Groot N.N."/>
        </authorList>
    </citation>
    <scope>NUCLEOTIDE SEQUENCE [LARGE SCALE GENOMIC DNA]</scope>
    <source>
        <strain evidence="5">MBHS1</strain>
    </source>
</reference>
<name>A0A1H6FGZ7_9GAMM</name>
<keyword evidence="3" id="KW-0472">Membrane</keyword>
<dbReference type="Gene3D" id="1.10.287.470">
    <property type="entry name" value="Helix hairpin bin"/>
    <property type="match status" value="1"/>
</dbReference>
<dbReference type="NCBIfam" id="TIGR01730">
    <property type="entry name" value="RND_mfp"/>
    <property type="match status" value="1"/>
</dbReference>
<keyword evidence="3" id="KW-0812">Transmembrane</keyword>
<dbReference type="GO" id="GO:0015562">
    <property type="term" value="F:efflux transmembrane transporter activity"/>
    <property type="evidence" value="ECO:0007669"/>
    <property type="project" value="TreeGrafter"/>
</dbReference>
<evidence type="ECO:0000256" key="2">
    <source>
        <dbReference type="SAM" id="Coils"/>
    </source>
</evidence>
<accession>A0A1H6FGZ7</accession>
<protein>
    <submittedName>
        <fullName evidence="5">Multidrug resistance protein MdtA</fullName>
    </submittedName>
</protein>
<dbReference type="OrthoDB" id="9806939at2"/>
<dbReference type="EMBL" id="FMSV02000556">
    <property type="protein sequence ID" value="SEH08711.1"/>
    <property type="molecule type" value="Genomic_DNA"/>
</dbReference>
<evidence type="ECO:0000256" key="1">
    <source>
        <dbReference type="ARBA" id="ARBA00009477"/>
    </source>
</evidence>
<dbReference type="Gene3D" id="2.40.420.20">
    <property type="match status" value="1"/>
</dbReference>
<feature type="coiled-coil region" evidence="2">
    <location>
        <begin position="188"/>
        <end position="269"/>
    </location>
</feature>
<dbReference type="SUPFAM" id="SSF111369">
    <property type="entry name" value="HlyD-like secretion proteins"/>
    <property type="match status" value="1"/>
</dbReference>
<evidence type="ECO:0000313" key="5">
    <source>
        <dbReference type="EMBL" id="SEH08711.1"/>
    </source>
</evidence>
<comment type="similarity">
    <text evidence="1">Belongs to the membrane fusion protein (MFP) (TC 8.A.1) family.</text>
</comment>
<keyword evidence="3" id="KW-1133">Transmembrane helix</keyword>
<keyword evidence="6" id="KW-1185">Reference proteome</keyword>
<dbReference type="InterPro" id="IPR058627">
    <property type="entry name" value="MdtA-like_C"/>
</dbReference>
<dbReference type="PANTHER" id="PTHR30469">
    <property type="entry name" value="MULTIDRUG RESISTANCE PROTEIN MDTA"/>
    <property type="match status" value="1"/>
</dbReference>
<organism evidence="5 6">
    <name type="scientific">Candidatus Venteria ishoeyi</name>
    <dbReference type="NCBI Taxonomy" id="1899563"/>
    <lineage>
        <taxon>Bacteria</taxon>
        <taxon>Pseudomonadati</taxon>
        <taxon>Pseudomonadota</taxon>
        <taxon>Gammaproteobacteria</taxon>
        <taxon>Thiotrichales</taxon>
        <taxon>Thiotrichaceae</taxon>
        <taxon>Venteria</taxon>
    </lineage>
</organism>
<sequence length="508" mass="56684">MISGFVVYHILGMPQELLKLITRPDLQLEEIFKKVHTNILVSSNGNQQPKVGFKNTIILQENSSPMFLKKIRWPLLFLMLGFVVVFIAMKMKQPPQQVQRSEFATKARFIKVSMMPVQLKASGFGTVQAAQSWEAVAEVAGRVHWLAKDLKDGIFVTAGDELLRIDDSEYRLVLAQIDAQIKASKVKYETTQLSLKTTKRELNLLQNEYARQRALVKKGAISKSAKDSAERAVLNAKNALQNLESSLLINIAEREVLKVQRQQAKLNIERCSITAPLDLRVTQVLINPMEYVNRGQKLITADGINKAEVIAQFPVGKLRPLVRQQIQGRPMTDSWVPGVVGLQALIKLNTPNHRIIWPAKIERVSGSIQTNTQTLGIVATVEKPYADARSGKRPPLIRNMFVELELQGVGQQEQLVIPATALHEGEVYVINDSNRLEKRKVQVLYQQKGFVAIAKGLTAGESIVVSDLIPALDGMLLAPIVDKKTKKALMQTVAPKSMAMTESREKNP</sequence>
<dbReference type="Pfam" id="PF25967">
    <property type="entry name" value="RND-MFP_C"/>
    <property type="match status" value="1"/>
</dbReference>
<dbReference type="Proteomes" id="UP000236724">
    <property type="component" value="Unassembled WGS sequence"/>
</dbReference>